<dbReference type="PANTHER" id="PTHR12899:SF3">
    <property type="entry name" value="LARGE RIBOSOMAL SUBUNIT PROTEIN UL18M"/>
    <property type="match status" value="1"/>
</dbReference>
<dbReference type="Pfam" id="PF00861">
    <property type="entry name" value="Ribosomal_L18p"/>
    <property type="match status" value="1"/>
</dbReference>
<dbReference type="InterPro" id="IPR004389">
    <property type="entry name" value="Ribosomal_uL18_bac-type"/>
</dbReference>
<dbReference type="InterPro" id="IPR057268">
    <property type="entry name" value="Ribosomal_L18"/>
</dbReference>
<dbReference type="GO" id="GO:0008097">
    <property type="term" value="F:5S rRNA binding"/>
    <property type="evidence" value="ECO:0007669"/>
    <property type="project" value="TreeGrafter"/>
</dbReference>
<dbReference type="SUPFAM" id="SSF53137">
    <property type="entry name" value="Translational machinery components"/>
    <property type="match status" value="1"/>
</dbReference>
<dbReference type="GO" id="GO:0005737">
    <property type="term" value="C:cytoplasm"/>
    <property type="evidence" value="ECO:0007669"/>
    <property type="project" value="UniProtKB-ARBA"/>
</dbReference>
<evidence type="ECO:0000313" key="8">
    <source>
        <dbReference type="Proteomes" id="UP001497516"/>
    </source>
</evidence>
<dbReference type="EMBL" id="OZ034813">
    <property type="protein sequence ID" value="CAL1352055.1"/>
    <property type="molecule type" value="Genomic_DNA"/>
</dbReference>
<sequence>MGSLATAGNCTEEPRRIGGFWFLCDIYGRLLLFASVNLELWWKQNRSEFLINRLIECGEVIDDSKMHTLAAASTMQKLLAEELNFSSGPTIEVAKKVGEAIAKACLEKGITKVAFDRGGYPYHGRVKALADAARENGLEF</sequence>
<keyword evidence="3" id="KW-0694">RNA-binding</keyword>
<evidence type="ECO:0000256" key="6">
    <source>
        <dbReference type="ARBA" id="ARBA00035303"/>
    </source>
</evidence>
<proteinExistence type="inferred from homology"/>
<evidence type="ECO:0000313" key="7">
    <source>
        <dbReference type="EMBL" id="CAL1352055.1"/>
    </source>
</evidence>
<evidence type="ECO:0000256" key="3">
    <source>
        <dbReference type="ARBA" id="ARBA00022884"/>
    </source>
</evidence>
<dbReference type="InterPro" id="IPR005484">
    <property type="entry name" value="Ribosomal_uL18_bac/plant/anim"/>
</dbReference>
<protein>
    <recommendedName>
        <fullName evidence="6">Large ribosomal subunit protein uL18c</fullName>
    </recommendedName>
</protein>
<dbReference type="Gene3D" id="3.30.420.100">
    <property type="match status" value="1"/>
</dbReference>
<keyword evidence="2" id="KW-0699">rRNA-binding</keyword>
<dbReference type="Proteomes" id="UP001497516">
    <property type="component" value="Chromosome 1"/>
</dbReference>
<organism evidence="7 8">
    <name type="scientific">Linum trigynum</name>
    <dbReference type="NCBI Taxonomy" id="586398"/>
    <lineage>
        <taxon>Eukaryota</taxon>
        <taxon>Viridiplantae</taxon>
        <taxon>Streptophyta</taxon>
        <taxon>Embryophyta</taxon>
        <taxon>Tracheophyta</taxon>
        <taxon>Spermatophyta</taxon>
        <taxon>Magnoliopsida</taxon>
        <taxon>eudicotyledons</taxon>
        <taxon>Gunneridae</taxon>
        <taxon>Pentapetalae</taxon>
        <taxon>rosids</taxon>
        <taxon>fabids</taxon>
        <taxon>Malpighiales</taxon>
        <taxon>Linaceae</taxon>
        <taxon>Linum</taxon>
    </lineage>
</organism>
<keyword evidence="5" id="KW-0687">Ribonucleoprotein</keyword>
<dbReference type="GO" id="GO:0005840">
    <property type="term" value="C:ribosome"/>
    <property type="evidence" value="ECO:0007669"/>
    <property type="project" value="UniProtKB-KW"/>
</dbReference>
<evidence type="ECO:0000256" key="4">
    <source>
        <dbReference type="ARBA" id="ARBA00022980"/>
    </source>
</evidence>
<dbReference type="PANTHER" id="PTHR12899">
    <property type="entry name" value="39S RIBOSOMAL PROTEIN L18, MITOCHONDRIAL"/>
    <property type="match status" value="1"/>
</dbReference>
<dbReference type="CDD" id="cd00432">
    <property type="entry name" value="Ribosomal_L18_L5e"/>
    <property type="match status" value="1"/>
</dbReference>
<dbReference type="AlphaFoldDB" id="A0AAV2C8A9"/>
<dbReference type="NCBIfam" id="TIGR00060">
    <property type="entry name" value="L18_bact"/>
    <property type="match status" value="1"/>
</dbReference>
<dbReference type="GO" id="GO:1990904">
    <property type="term" value="C:ribonucleoprotein complex"/>
    <property type="evidence" value="ECO:0007669"/>
    <property type="project" value="UniProtKB-KW"/>
</dbReference>
<keyword evidence="4" id="KW-0689">Ribosomal protein</keyword>
<dbReference type="GO" id="GO:0006412">
    <property type="term" value="P:translation"/>
    <property type="evidence" value="ECO:0007669"/>
    <property type="project" value="InterPro"/>
</dbReference>
<evidence type="ECO:0000256" key="2">
    <source>
        <dbReference type="ARBA" id="ARBA00022730"/>
    </source>
</evidence>
<evidence type="ECO:0000256" key="1">
    <source>
        <dbReference type="ARBA" id="ARBA00007116"/>
    </source>
</evidence>
<evidence type="ECO:0000256" key="5">
    <source>
        <dbReference type="ARBA" id="ARBA00023274"/>
    </source>
</evidence>
<dbReference type="GO" id="GO:0003735">
    <property type="term" value="F:structural constituent of ribosome"/>
    <property type="evidence" value="ECO:0007669"/>
    <property type="project" value="InterPro"/>
</dbReference>
<keyword evidence="8" id="KW-1185">Reference proteome</keyword>
<gene>
    <name evidence="7" type="ORF">LTRI10_LOCUS53</name>
</gene>
<reference evidence="7 8" key="1">
    <citation type="submission" date="2024-04" db="EMBL/GenBank/DDBJ databases">
        <authorList>
            <person name="Fracassetti M."/>
        </authorList>
    </citation>
    <scope>NUCLEOTIDE SEQUENCE [LARGE SCALE GENOMIC DNA]</scope>
</reference>
<comment type="similarity">
    <text evidence="1">Belongs to the universal ribosomal protein uL18 family.</text>
</comment>
<accession>A0AAV2C8A9</accession>
<name>A0AAV2C8A9_9ROSI</name>